<dbReference type="EMBL" id="CCKQ01013125">
    <property type="protein sequence ID" value="CDW84755.1"/>
    <property type="molecule type" value="Genomic_DNA"/>
</dbReference>
<evidence type="ECO:0008006" key="5">
    <source>
        <dbReference type="Google" id="ProtNLM"/>
    </source>
</evidence>
<dbReference type="OrthoDB" id="6017640at2759"/>
<keyword evidence="1" id="KW-0175">Coiled coil</keyword>
<evidence type="ECO:0000256" key="2">
    <source>
        <dbReference type="SAM" id="MobiDB-lite"/>
    </source>
</evidence>
<feature type="coiled-coil region" evidence="1">
    <location>
        <begin position="300"/>
        <end position="341"/>
    </location>
</feature>
<dbReference type="Proteomes" id="UP000039865">
    <property type="component" value="Unassembled WGS sequence"/>
</dbReference>
<evidence type="ECO:0000313" key="4">
    <source>
        <dbReference type="Proteomes" id="UP000039865"/>
    </source>
</evidence>
<feature type="compositionally biased region" description="Polar residues" evidence="2">
    <location>
        <begin position="490"/>
        <end position="514"/>
    </location>
</feature>
<reference evidence="3 4" key="1">
    <citation type="submission" date="2014-06" db="EMBL/GenBank/DDBJ databases">
        <authorList>
            <person name="Swart Estienne"/>
        </authorList>
    </citation>
    <scope>NUCLEOTIDE SEQUENCE [LARGE SCALE GENOMIC DNA]</scope>
    <source>
        <strain evidence="3 4">130c</strain>
    </source>
</reference>
<accession>A0A078AQP0</accession>
<name>A0A078AQP0_STYLE</name>
<keyword evidence="4" id="KW-1185">Reference proteome</keyword>
<dbReference type="AlphaFoldDB" id="A0A078AQP0"/>
<protein>
    <recommendedName>
        <fullName evidence="5">GAF domain-containing protein</fullName>
    </recommendedName>
</protein>
<dbReference type="InterPro" id="IPR029016">
    <property type="entry name" value="GAF-like_dom_sf"/>
</dbReference>
<feature type="coiled-coil region" evidence="1">
    <location>
        <begin position="399"/>
        <end position="468"/>
    </location>
</feature>
<dbReference type="SUPFAM" id="SSF55781">
    <property type="entry name" value="GAF domain-like"/>
    <property type="match status" value="2"/>
</dbReference>
<evidence type="ECO:0000313" key="3">
    <source>
        <dbReference type="EMBL" id="CDW84755.1"/>
    </source>
</evidence>
<dbReference type="InParanoid" id="A0A078AQP0"/>
<gene>
    <name evidence="3" type="primary">Contig11344.g12125</name>
    <name evidence="3" type="ORF">STYLEM_13823</name>
</gene>
<dbReference type="Gene3D" id="3.30.450.40">
    <property type="match status" value="1"/>
</dbReference>
<sequence>MSMMQPKLNNPQNTTSFTDTFQNVIIKKSAELPNGREDQSIFPVSKAQYFMNQKIKIDQSVKKQSFSFASNLEEHGRNLSIIDYEKQLEDRFRTTFHVRNKTYHQFPDNITTPGPAGKFELYLNSTIQTPITTNPATISQSQNYRKSFQISTNSHHSNFTQLLSNNTNPNASDYKEDKPMNIALKNFKQIKARAQVDELNTSQSSHFRNLTADPINIRKPRSRRIAQIIQSDRKSGQKNNIDIESGEINQKQQDKLLNQTFTSGRNNISIYENEETGPINQISSFNHSENKYKFNSTCYLDQKNQILKEARKKEQQQQDKINELEANLKLVREELTRIKEFAKQYVSEMIDQSSVHTTDQIESQDIDSFSQIGESQMKKNSKTQPSALEVHRLYHDLYLTDLKSDIECAQKEVTNIRQDKVNLQKKYSDLKKENQDLKNNLKRYRTLLLEQEKKVSELQVQLEKAQKGTGVFQMKLGDQSFSSLLSNPLGQNHGSNFQNANSSVQQSSRVGTTQDHNHRRELSNHVENASLDINSGQINLKSDFSFSQALQNPHKTEKLMQNVHKDDFEDNKIGTPMLKNEELLLKQLTLTQKLDQLSRFSKVILGSNNLKHLFNQLRLALKTIFRCESAYFLLHKKQICKDFKEEKGLTTALRIENEWFEGVIHDVMKESENVHNIKIEFNQKDIQGGIVKGPVMCWPVFSNSQKNSLKQEEVYLIIQVNGYKSYCYKAVDGTIMNIISKIVSGAIDSIQFQRKSTQAVQRSFDILDIFKTLLSERNHALLFWRISTLFPKLFNFKDSGVLFMDVKSKHLYSITSDDYEQTALDLNEENIVRYPNNIGLTGIAIAKKDIVVSQAGYKDRQFAPEVDNYININKVNNMLIGAMVDRYGEVNGVLQLINKSGADTEITEQDMIELKALLPALGEIIRTADESMEISRLRYAVFDKNKDIGQNNLAMLDQMMRTMKTQITNLVNHKKEYVFGGDKGLVQDVFLGLKVKLSALSNEGKGGALKNGLSLLISSANKEVGLEDELGQEDAP</sequence>
<organism evidence="3 4">
    <name type="scientific">Stylonychia lemnae</name>
    <name type="common">Ciliate</name>
    <dbReference type="NCBI Taxonomy" id="5949"/>
    <lineage>
        <taxon>Eukaryota</taxon>
        <taxon>Sar</taxon>
        <taxon>Alveolata</taxon>
        <taxon>Ciliophora</taxon>
        <taxon>Intramacronucleata</taxon>
        <taxon>Spirotrichea</taxon>
        <taxon>Stichotrichia</taxon>
        <taxon>Sporadotrichida</taxon>
        <taxon>Oxytrichidae</taxon>
        <taxon>Stylonychinae</taxon>
        <taxon>Stylonychia</taxon>
    </lineage>
</organism>
<evidence type="ECO:0000256" key="1">
    <source>
        <dbReference type="SAM" id="Coils"/>
    </source>
</evidence>
<proteinExistence type="predicted"/>
<feature type="region of interest" description="Disordered" evidence="2">
    <location>
        <begin position="490"/>
        <end position="518"/>
    </location>
</feature>